<dbReference type="AlphaFoldDB" id="A0A835JUQ0"/>
<comment type="caution">
    <text evidence="1">The sequence shown here is derived from an EMBL/GenBank/DDBJ whole genome shotgun (WGS) entry which is preliminary data.</text>
</comment>
<proteinExistence type="predicted"/>
<organism evidence="1 2">
    <name type="scientific">Salix dunnii</name>
    <dbReference type="NCBI Taxonomy" id="1413687"/>
    <lineage>
        <taxon>Eukaryota</taxon>
        <taxon>Viridiplantae</taxon>
        <taxon>Streptophyta</taxon>
        <taxon>Embryophyta</taxon>
        <taxon>Tracheophyta</taxon>
        <taxon>Spermatophyta</taxon>
        <taxon>Magnoliopsida</taxon>
        <taxon>eudicotyledons</taxon>
        <taxon>Gunneridae</taxon>
        <taxon>Pentapetalae</taxon>
        <taxon>rosids</taxon>
        <taxon>fabids</taxon>
        <taxon>Malpighiales</taxon>
        <taxon>Salicaceae</taxon>
        <taxon>Saliceae</taxon>
        <taxon>Salix</taxon>
    </lineage>
</organism>
<evidence type="ECO:0000313" key="1">
    <source>
        <dbReference type="EMBL" id="KAF9676828.1"/>
    </source>
</evidence>
<gene>
    <name evidence="1" type="ORF">SADUNF_Sadunf08G0043800</name>
</gene>
<evidence type="ECO:0000313" key="2">
    <source>
        <dbReference type="Proteomes" id="UP000657918"/>
    </source>
</evidence>
<dbReference type="Proteomes" id="UP000657918">
    <property type="component" value="Chromosome 8"/>
</dbReference>
<sequence length="69" mass="7855">MRCCDLRKIGRKRRSESKRLVNGPHGRHEIRDPRLIGSGHDFITNNNPINPCLWMERCNICSNPSAGAV</sequence>
<dbReference type="EMBL" id="JADGMS010000008">
    <property type="protein sequence ID" value="KAF9676828.1"/>
    <property type="molecule type" value="Genomic_DNA"/>
</dbReference>
<keyword evidence="2" id="KW-1185">Reference proteome</keyword>
<reference evidence="1 2" key="1">
    <citation type="submission" date="2020-10" db="EMBL/GenBank/DDBJ databases">
        <title>Plant Genome Project.</title>
        <authorList>
            <person name="Zhang R.-G."/>
        </authorList>
    </citation>
    <scope>NUCLEOTIDE SEQUENCE [LARGE SCALE GENOMIC DNA]</scope>
    <source>
        <strain evidence="1">FAFU-HL-1</strain>
        <tissue evidence="1">Leaf</tissue>
    </source>
</reference>
<protein>
    <submittedName>
        <fullName evidence="1">Uncharacterized protein</fullName>
    </submittedName>
</protein>
<name>A0A835JUQ0_9ROSI</name>
<accession>A0A835JUQ0</accession>